<keyword evidence="2" id="KW-0472">Membrane</keyword>
<dbReference type="EMBL" id="LOCL01000044">
    <property type="protein sequence ID" value="KUF15604.1"/>
    <property type="molecule type" value="Genomic_DNA"/>
</dbReference>
<evidence type="ECO:0000256" key="2">
    <source>
        <dbReference type="SAM" id="Phobius"/>
    </source>
</evidence>
<feature type="compositionally biased region" description="Gly residues" evidence="1">
    <location>
        <begin position="149"/>
        <end position="158"/>
    </location>
</feature>
<dbReference type="AlphaFoldDB" id="A0A0W7WYF0"/>
<evidence type="ECO:0000259" key="3">
    <source>
        <dbReference type="Pfam" id="PF13400"/>
    </source>
</evidence>
<accession>A0A0W7WYF0</accession>
<evidence type="ECO:0000313" key="5">
    <source>
        <dbReference type="Proteomes" id="UP000054804"/>
    </source>
</evidence>
<dbReference type="Pfam" id="PF13400">
    <property type="entry name" value="Tad"/>
    <property type="match status" value="1"/>
</dbReference>
<dbReference type="InterPro" id="IPR021202">
    <property type="entry name" value="Rv3654c-like"/>
</dbReference>
<dbReference type="NCBIfam" id="TIGR03816">
    <property type="entry name" value="tadE_like_DECH"/>
    <property type="match status" value="1"/>
</dbReference>
<proteinExistence type="predicted"/>
<dbReference type="STRING" id="1765722.AT728_25800"/>
<name>A0A0W7WYF0_9ACTN</name>
<keyword evidence="5" id="KW-1185">Reference proteome</keyword>
<gene>
    <name evidence="4" type="ORF">AT728_25800</name>
</gene>
<keyword evidence="2" id="KW-0812">Transmembrane</keyword>
<feature type="transmembrane region" description="Helical" evidence="2">
    <location>
        <begin position="16"/>
        <end position="36"/>
    </location>
</feature>
<reference evidence="4 5" key="1">
    <citation type="submission" date="2015-12" db="EMBL/GenBank/DDBJ databases">
        <title>Draft genome sequence of Streptomyces silvensis ATCC 53525, a producer of novel hormone antagonists.</title>
        <authorList>
            <person name="Johnston C.W."/>
            <person name="Li Y."/>
            <person name="Magarvey N.A."/>
        </authorList>
    </citation>
    <scope>NUCLEOTIDE SEQUENCE [LARGE SCALE GENOMIC DNA]</scope>
    <source>
        <strain evidence="4 5">ATCC 53525</strain>
    </source>
</reference>
<feature type="region of interest" description="Disordered" evidence="1">
    <location>
        <begin position="104"/>
        <end position="158"/>
    </location>
</feature>
<comment type="caution">
    <text evidence="4">The sequence shown here is derived from an EMBL/GenBank/DDBJ whole genome shotgun (WGS) entry which is preliminary data.</text>
</comment>
<evidence type="ECO:0000313" key="4">
    <source>
        <dbReference type="EMBL" id="KUF15604.1"/>
    </source>
</evidence>
<keyword evidence="2" id="KW-1133">Transmembrane helix</keyword>
<dbReference type="Proteomes" id="UP000054804">
    <property type="component" value="Unassembled WGS sequence"/>
</dbReference>
<dbReference type="InterPro" id="IPR028087">
    <property type="entry name" value="Tad_N"/>
</dbReference>
<sequence length="158" mass="15819">MVHVRRTGRAADRGSATVWVVVGMAVLCVVAGAVLAMGQATVARHRAGGAADLAALAAADHWAGGPADACARAERVARAQGARVVRCQMTGEVSDVTAAAEFGPFGTEVRSRAGPTAHPAFQPGRSPSPDSSQPGASPARPAFEDDAGGRQGVRGGAP</sequence>
<evidence type="ECO:0000256" key="1">
    <source>
        <dbReference type="SAM" id="MobiDB-lite"/>
    </source>
</evidence>
<organism evidence="4 5">
    <name type="scientific">Streptomyces silvensis</name>
    <dbReference type="NCBI Taxonomy" id="1765722"/>
    <lineage>
        <taxon>Bacteria</taxon>
        <taxon>Bacillati</taxon>
        <taxon>Actinomycetota</taxon>
        <taxon>Actinomycetes</taxon>
        <taxon>Kitasatosporales</taxon>
        <taxon>Streptomycetaceae</taxon>
        <taxon>Streptomyces</taxon>
    </lineage>
</organism>
<protein>
    <recommendedName>
        <fullName evidence="3">Putative Flp pilus-assembly TadG-like N-terminal domain-containing protein</fullName>
    </recommendedName>
</protein>
<feature type="domain" description="Putative Flp pilus-assembly TadG-like N-terminal" evidence="3">
    <location>
        <begin position="14"/>
        <end position="60"/>
    </location>
</feature>